<evidence type="ECO:0000256" key="4">
    <source>
        <dbReference type="ARBA" id="ARBA00022842"/>
    </source>
</evidence>
<dbReference type="GO" id="GO:0004337">
    <property type="term" value="F:(2E,6E)-farnesyl diphosphate synthase activity"/>
    <property type="evidence" value="ECO:0007669"/>
    <property type="project" value="TreeGrafter"/>
</dbReference>
<evidence type="ECO:0000313" key="6">
    <source>
        <dbReference type="EMBL" id="KAH8978272.1"/>
    </source>
</evidence>
<feature type="region of interest" description="Disordered" evidence="5">
    <location>
        <begin position="410"/>
        <end position="451"/>
    </location>
</feature>
<feature type="region of interest" description="Disordered" evidence="5">
    <location>
        <begin position="491"/>
        <end position="535"/>
    </location>
</feature>
<dbReference type="InterPro" id="IPR029056">
    <property type="entry name" value="Ribokinase-like"/>
</dbReference>
<dbReference type="Pfam" id="PF00348">
    <property type="entry name" value="polyprenyl_synt"/>
    <property type="match status" value="1"/>
</dbReference>
<evidence type="ECO:0000256" key="2">
    <source>
        <dbReference type="ARBA" id="ARBA00022679"/>
    </source>
</evidence>
<evidence type="ECO:0000256" key="3">
    <source>
        <dbReference type="ARBA" id="ARBA00022723"/>
    </source>
</evidence>
<protein>
    <submittedName>
        <fullName evidence="6">Uncharacterized protein</fullName>
    </submittedName>
</protein>
<feature type="compositionally biased region" description="Low complexity" evidence="5">
    <location>
        <begin position="424"/>
        <end position="437"/>
    </location>
</feature>
<reference evidence="6" key="1">
    <citation type="submission" date="2022-01" db="EMBL/GenBank/DDBJ databases">
        <title>Comparative genomics reveals a dynamic genome evolution in the ectomycorrhizal milk-cap (Lactarius) mushrooms.</title>
        <authorList>
            <consortium name="DOE Joint Genome Institute"/>
            <person name="Lebreton A."/>
            <person name="Tang N."/>
            <person name="Kuo A."/>
            <person name="LaButti K."/>
            <person name="Drula E."/>
            <person name="Barry K."/>
            <person name="Clum A."/>
            <person name="Lipzen A."/>
            <person name="Mousain D."/>
            <person name="Ng V."/>
            <person name="Wang R."/>
            <person name="Wang X."/>
            <person name="Dai Y."/>
            <person name="Henrissat B."/>
            <person name="Grigoriev I.V."/>
            <person name="Guerin-Laguette A."/>
            <person name="Yu F."/>
            <person name="Martin F.M."/>
        </authorList>
    </citation>
    <scope>NUCLEOTIDE SEQUENCE</scope>
    <source>
        <strain evidence="6">QP</strain>
    </source>
</reference>
<evidence type="ECO:0000313" key="7">
    <source>
        <dbReference type="Proteomes" id="UP001201163"/>
    </source>
</evidence>
<dbReference type="SUPFAM" id="SSF48576">
    <property type="entry name" value="Terpenoid synthases"/>
    <property type="match status" value="1"/>
</dbReference>
<keyword evidence="4" id="KW-0460">Magnesium</keyword>
<accession>A0AAD4L4Z3</accession>
<dbReference type="PANTHER" id="PTHR11525:SF0">
    <property type="entry name" value="FARNESYL PYROPHOSPHATE SYNTHASE"/>
    <property type="match status" value="1"/>
</dbReference>
<keyword evidence="3" id="KW-0479">Metal-binding</keyword>
<name>A0AAD4L4Z3_9AGAM</name>
<dbReference type="PANTHER" id="PTHR11525">
    <property type="entry name" value="FARNESYL-PYROPHOSPHATE SYNTHETASE"/>
    <property type="match status" value="1"/>
</dbReference>
<dbReference type="GO" id="GO:0045337">
    <property type="term" value="P:farnesyl diphosphate biosynthetic process"/>
    <property type="evidence" value="ECO:0007669"/>
    <property type="project" value="TreeGrafter"/>
</dbReference>
<evidence type="ECO:0000256" key="1">
    <source>
        <dbReference type="ARBA" id="ARBA00001946"/>
    </source>
</evidence>
<dbReference type="Gene3D" id="3.40.1190.20">
    <property type="match status" value="1"/>
</dbReference>
<feature type="region of interest" description="Disordered" evidence="5">
    <location>
        <begin position="549"/>
        <end position="594"/>
    </location>
</feature>
<dbReference type="EMBL" id="JAKELL010000238">
    <property type="protein sequence ID" value="KAH8978272.1"/>
    <property type="molecule type" value="Genomic_DNA"/>
</dbReference>
<comment type="caution">
    <text evidence="6">The sequence shown here is derived from an EMBL/GenBank/DDBJ whole genome shotgun (WGS) entry which is preliminary data.</text>
</comment>
<dbReference type="InterPro" id="IPR000092">
    <property type="entry name" value="Polyprenyl_synt"/>
</dbReference>
<dbReference type="GO" id="GO:0004161">
    <property type="term" value="F:dimethylallyltranstransferase activity"/>
    <property type="evidence" value="ECO:0007669"/>
    <property type="project" value="TreeGrafter"/>
</dbReference>
<dbReference type="GO" id="GO:0005737">
    <property type="term" value="C:cytoplasm"/>
    <property type="evidence" value="ECO:0007669"/>
    <property type="project" value="TreeGrafter"/>
</dbReference>
<keyword evidence="2" id="KW-0808">Transferase</keyword>
<organism evidence="6 7">
    <name type="scientific">Lactarius akahatsu</name>
    <dbReference type="NCBI Taxonomy" id="416441"/>
    <lineage>
        <taxon>Eukaryota</taxon>
        <taxon>Fungi</taxon>
        <taxon>Dikarya</taxon>
        <taxon>Basidiomycota</taxon>
        <taxon>Agaricomycotina</taxon>
        <taxon>Agaricomycetes</taxon>
        <taxon>Russulales</taxon>
        <taxon>Russulaceae</taxon>
        <taxon>Lactarius</taxon>
    </lineage>
</organism>
<dbReference type="GO" id="GO:0046872">
    <property type="term" value="F:metal ion binding"/>
    <property type="evidence" value="ECO:0007669"/>
    <property type="project" value="UniProtKB-KW"/>
</dbReference>
<proteinExistence type="predicted"/>
<evidence type="ECO:0000256" key="5">
    <source>
        <dbReference type="SAM" id="MobiDB-lite"/>
    </source>
</evidence>
<feature type="compositionally biased region" description="Low complexity" evidence="5">
    <location>
        <begin position="491"/>
        <end position="519"/>
    </location>
</feature>
<feature type="region of interest" description="Disordered" evidence="5">
    <location>
        <begin position="350"/>
        <end position="382"/>
    </location>
</feature>
<dbReference type="Proteomes" id="UP001201163">
    <property type="component" value="Unassembled WGS sequence"/>
</dbReference>
<sequence length="674" mass="72576">MSEMIHDIIEVLGVPPLVQLFTPSISPSSSHCSSTVPLGEYFQIPNDYLDYSGTPEQIGKIGTDIVDNKCSWCINVALAPQSRVARDPGRQLRAEGPEAEARVKEVFCKVGVDAVYAEYEAQSYARTNALISTVPEVQNLNGDAVLRRTVFHSFLEKIYIANFTNAPSSVGTGRRTFVVEVAGLCRSDEGGAGIEPSFSCCHLSALGLDCFKNQNTFSPARPMRMLFLTHTPSLPSHPSPAKTTRAYEYVHSRGGSAPSIFCVLSRLHVDKCWLVASLGEAQEAQVVTRELEADGMNTRYCKVWGGAGVPTTWVLHAGNTNSQSVINHNPLPGILREEFVSLMGPPLVSEHCPSPESPVDSPTLSPPPLSPNNGAPFETRRSRTRATLAFTVRIQRGHWLACEARHRSDAHPSLRAPWSRTHPRSSSPTPTCSSSTDTTRKRSPPRTPAPPRAFLLALTRLAPPHALLVAYWGADGAAALSVPTWEYFQSSGWSAPSTPAASAASPSSPLSATTNPSTPGRHHPRSGEEAQSQRVLRLASTLPRRAVRIRIDSDCTESAGGSSNDGPRAQGPAGQSPASGVRGKQQAAKQRADDVGAHDALTAGMVYALSHRVLPGAPYVPGLAGSTEAQRTEGGRWKLDECLRFATELAGRRAHRRAWDGLGEEMARAGWFDA</sequence>
<dbReference type="Gene3D" id="1.10.600.10">
    <property type="entry name" value="Farnesyl Diphosphate Synthase"/>
    <property type="match status" value="1"/>
</dbReference>
<gene>
    <name evidence="6" type="ORF">EDB92DRAFT_1956736</name>
</gene>
<dbReference type="InterPro" id="IPR008949">
    <property type="entry name" value="Isoprenoid_synthase_dom_sf"/>
</dbReference>
<keyword evidence="7" id="KW-1185">Reference proteome</keyword>
<comment type="cofactor">
    <cofactor evidence="1">
        <name>Mg(2+)</name>
        <dbReference type="ChEBI" id="CHEBI:18420"/>
    </cofactor>
</comment>
<dbReference type="InterPro" id="IPR039702">
    <property type="entry name" value="FPS1-like"/>
</dbReference>
<dbReference type="SUPFAM" id="SSF53613">
    <property type="entry name" value="Ribokinase-like"/>
    <property type="match status" value="1"/>
</dbReference>
<dbReference type="AlphaFoldDB" id="A0AAD4L4Z3"/>